<feature type="domain" description="RNA polymerase sigma factor 70 region 4 type 2" evidence="6">
    <location>
        <begin position="153"/>
        <end position="202"/>
    </location>
</feature>
<evidence type="ECO:0000256" key="4">
    <source>
        <dbReference type="ARBA" id="ARBA00023163"/>
    </source>
</evidence>
<sequence length="215" mass="25688">MIKQIQKNFLKSVGVYKKTIVYSCDRQKRKGERTISDTALIEKVLGGNDYAFRLLVEKYRNDVFRTVFAVLRDQKEAEDAAQEVFMKIYTALPQYENQGFKTWMTRIAVNHAIDMKRKQARRREEVVDALEQKALGTPKDSVEKEIIELDRRRLVRKKLNEVPENYREVIYGFYIAEKSYQQMAEEQNVQVKTIETKLYRARHWMKKNWKEDDFS</sequence>
<organism evidence="7 8">
    <name type="scientific">Neobacillus novalis</name>
    <dbReference type="NCBI Taxonomy" id="220687"/>
    <lineage>
        <taxon>Bacteria</taxon>
        <taxon>Bacillati</taxon>
        <taxon>Bacillota</taxon>
        <taxon>Bacilli</taxon>
        <taxon>Bacillales</taxon>
        <taxon>Bacillaceae</taxon>
        <taxon>Neobacillus</taxon>
    </lineage>
</organism>
<dbReference type="RefSeq" id="WP_268874957.1">
    <property type="nucleotide sequence ID" value="NZ_CP126114.1"/>
</dbReference>
<evidence type="ECO:0000256" key="2">
    <source>
        <dbReference type="ARBA" id="ARBA00023015"/>
    </source>
</evidence>
<dbReference type="SUPFAM" id="SSF88946">
    <property type="entry name" value="Sigma2 domain of RNA polymerase sigma factors"/>
    <property type="match status" value="1"/>
</dbReference>
<dbReference type="InterPro" id="IPR007627">
    <property type="entry name" value="RNA_pol_sigma70_r2"/>
</dbReference>
<dbReference type="PANTHER" id="PTHR43133:SF51">
    <property type="entry name" value="RNA POLYMERASE SIGMA FACTOR"/>
    <property type="match status" value="1"/>
</dbReference>
<name>A0AA95MNP2_9BACI</name>
<dbReference type="InterPro" id="IPR013325">
    <property type="entry name" value="RNA_pol_sigma_r2"/>
</dbReference>
<dbReference type="Gene3D" id="1.10.1740.10">
    <property type="match status" value="1"/>
</dbReference>
<dbReference type="Gene3D" id="1.10.10.10">
    <property type="entry name" value="Winged helix-like DNA-binding domain superfamily/Winged helix DNA-binding domain"/>
    <property type="match status" value="1"/>
</dbReference>
<protein>
    <submittedName>
        <fullName evidence="7">Sigma-70 family RNA polymerase sigma factor</fullName>
    </submittedName>
</protein>
<evidence type="ECO:0000259" key="6">
    <source>
        <dbReference type="Pfam" id="PF08281"/>
    </source>
</evidence>
<dbReference type="NCBIfam" id="TIGR02937">
    <property type="entry name" value="sigma70-ECF"/>
    <property type="match status" value="1"/>
</dbReference>
<dbReference type="InterPro" id="IPR036388">
    <property type="entry name" value="WH-like_DNA-bd_sf"/>
</dbReference>
<accession>A0AA95MNP2</accession>
<dbReference type="Pfam" id="PF04542">
    <property type="entry name" value="Sigma70_r2"/>
    <property type="match status" value="1"/>
</dbReference>
<dbReference type="Pfam" id="PF08281">
    <property type="entry name" value="Sigma70_r4_2"/>
    <property type="match status" value="1"/>
</dbReference>
<dbReference type="GO" id="GO:0016987">
    <property type="term" value="F:sigma factor activity"/>
    <property type="evidence" value="ECO:0007669"/>
    <property type="project" value="UniProtKB-KW"/>
</dbReference>
<keyword evidence="3" id="KW-0731">Sigma factor</keyword>
<keyword evidence="4" id="KW-0804">Transcription</keyword>
<dbReference type="InterPro" id="IPR013324">
    <property type="entry name" value="RNA_pol_sigma_r3/r4-like"/>
</dbReference>
<dbReference type="EMBL" id="CP126114">
    <property type="protein sequence ID" value="WHY86780.1"/>
    <property type="molecule type" value="Genomic_DNA"/>
</dbReference>
<reference evidence="7" key="1">
    <citation type="submission" date="2023-05" db="EMBL/GenBank/DDBJ databases">
        <title>Comparative genomics of Bacillaceae isolates and their secondary metabolite potential.</title>
        <authorList>
            <person name="Song L."/>
            <person name="Nielsen L.J."/>
            <person name="Mohite O."/>
            <person name="Xu X."/>
            <person name="Weber T."/>
            <person name="Kovacs A.T."/>
        </authorList>
    </citation>
    <scope>NUCLEOTIDE SEQUENCE</scope>
    <source>
        <strain evidence="7">XLM17</strain>
    </source>
</reference>
<dbReference type="InterPro" id="IPR039425">
    <property type="entry name" value="RNA_pol_sigma-70-like"/>
</dbReference>
<dbReference type="InterPro" id="IPR014284">
    <property type="entry name" value="RNA_pol_sigma-70_dom"/>
</dbReference>
<evidence type="ECO:0000313" key="8">
    <source>
        <dbReference type="Proteomes" id="UP001178288"/>
    </source>
</evidence>
<dbReference type="InterPro" id="IPR013249">
    <property type="entry name" value="RNA_pol_sigma70_r4_t2"/>
</dbReference>
<keyword evidence="2" id="KW-0805">Transcription regulation</keyword>
<feature type="domain" description="RNA polymerase sigma-70 region 2" evidence="5">
    <location>
        <begin position="55"/>
        <end position="122"/>
    </location>
</feature>
<evidence type="ECO:0000256" key="3">
    <source>
        <dbReference type="ARBA" id="ARBA00023082"/>
    </source>
</evidence>
<evidence type="ECO:0000259" key="5">
    <source>
        <dbReference type="Pfam" id="PF04542"/>
    </source>
</evidence>
<evidence type="ECO:0000313" key="7">
    <source>
        <dbReference type="EMBL" id="WHY86780.1"/>
    </source>
</evidence>
<dbReference type="GO" id="GO:0006352">
    <property type="term" value="P:DNA-templated transcription initiation"/>
    <property type="evidence" value="ECO:0007669"/>
    <property type="project" value="InterPro"/>
</dbReference>
<dbReference type="AlphaFoldDB" id="A0AA95MNP2"/>
<keyword evidence="8" id="KW-1185">Reference proteome</keyword>
<gene>
    <name evidence="7" type="ORF">QNH39_02575</name>
</gene>
<evidence type="ECO:0000256" key="1">
    <source>
        <dbReference type="ARBA" id="ARBA00010641"/>
    </source>
</evidence>
<dbReference type="KEGG" id="nnv:QNH39_02575"/>
<proteinExistence type="inferred from homology"/>
<dbReference type="GO" id="GO:0003677">
    <property type="term" value="F:DNA binding"/>
    <property type="evidence" value="ECO:0007669"/>
    <property type="project" value="InterPro"/>
</dbReference>
<dbReference type="PANTHER" id="PTHR43133">
    <property type="entry name" value="RNA POLYMERASE ECF-TYPE SIGMA FACTO"/>
    <property type="match status" value="1"/>
</dbReference>
<dbReference type="Proteomes" id="UP001178288">
    <property type="component" value="Chromosome"/>
</dbReference>
<comment type="similarity">
    <text evidence="1">Belongs to the sigma-70 factor family. ECF subfamily.</text>
</comment>
<dbReference type="SUPFAM" id="SSF88659">
    <property type="entry name" value="Sigma3 and sigma4 domains of RNA polymerase sigma factors"/>
    <property type="match status" value="1"/>
</dbReference>